<dbReference type="AlphaFoldDB" id="A0AAV5CHY9"/>
<keyword evidence="3" id="KW-1185">Reference proteome</keyword>
<protein>
    <submittedName>
        <fullName evidence="2">Uncharacterized protein</fullName>
    </submittedName>
</protein>
<sequence length="192" mass="19880">MGLELELSELAVIRPIRTEEGSEDGEDAAGTGCVTPTAATVIPNLKPPQSGVDDDVDAGCVTPRSVTSLPSLDGDVVVDDNNTGCVTPTAATIPTTPRRGVAFLVDDDASFVTPMSAASLLRPCTECPPAPRKPPRSPVAAKRKNCGGGGPSLRRCFFPVPRDLTKVFVARGPAADSSPPQATKKIRVHPVG</sequence>
<proteinExistence type="predicted"/>
<name>A0AAV5CHY9_ELECO</name>
<dbReference type="InterPro" id="IPR053115">
    <property type="entry name" value="CDK_inhibitor"/>
</dbReference>
<reference evidence="2" key="2">
    <citation type="submission" date="2021-12" db="EMBL/GenBank/DDBJ databases">
        <title>Resequencing data analysis of finger millet.</title>
        <authorList>
            <person name="Hatakeyama M."/>
            <person name="Aluri S."/>
            <person name="Balachadran M.T."/>
            <person name="Sivarajan S.R."/>
            <person name="Poveda L."/>
            <person name="Shimizu-Inatsugi R."/>
            <person name="Schlapbach R."/>
            <person name="Sreeman S.M."/>
            <person name="Shimizu K.K."/>
        </authorList>
    </citation>
    <scope>NUCLEOTIDE SEQUENCE</scope>
</reference>
<evidence type="ECO:0000313" key="2">
    <source>
        <dbReference type="EMBL" id="GJM97785.1"/>
    </source>
</evidence>
<gene>
    <name evidence="2" type="primary">ga14738</name>
    <name evidence="2" type="ORF">PR202_ga14738</name>
</gene>
<reference evidence="2" key="1">
    <citation type="journal article" date="2018" name="DNA Res.">
        <title>Multiple hybrid de novo genome assembly of finger millet, an orphan allotetraploid crop.</title>
        <authorList>
            <person name="Hatakeyama M."/>
            <person name="Aluri S."/>
            <person name="Balachadran M.T."/>
            <person name="Sivarajan S.R."/>
            <person name="Patrignani A."/>
            <person name="Gruter S."/>
            <person name="Poveda L."/>
            <person name="Shimizu-Inatsugi R."/>
            <person name="Baeten J."/>
            <person name="Francoijs K.J."/>
            <person name="Nataraja K.N."/>
            <person name="Reddy Y.A.N."/>
            <person name="Phadnis S."/>
            <person name="Ravikumar R.L."/>
            <person name="Schlapbach R."/>
            <person name="Sreeman S.M."/>
            <person name="Shimizu K.K."/>
        </authorList>
    </citation>
    <scope>NUCLEOTIDE SEQUENCE</scope>
</reference>
<dbReference type="PANTHER" id="PTHR35162:SF10">
    <property type="entry name" value="OS06G0659800 PROTEIN"/>
    <property type="match status" value="1"/>
</dbReference>
<comment type="caution">
    <text evidence="2">The sequence shown here is derived from an EMBL/GenBank/DDBJ whole genome shotgun (WGS) entry which is preliminary data.</text>
</comment>
<feature type="region of interest" description="Disordered" evidence="1">
    <location>
        <begin position="171"/>
        <end position="192"/>
    </location>
</feature>
<dbReference type="EMBL" id="BQKI01000007">
    <property type="protein sequence ID" value="GJM97785.1"/>
    <property type="molecule type" value="Genomic_DNA"/>
</dbReference>
<feature type="region of interest" description="Disordered" evidence="1">
    <location>
        <begin position="126"/>
        <end position="153"/>
    </location>
</feature>
<dbReference type="Proteomes" id="UP001054889">
    <property type="component" value="Unassembled WGS sequence"/>
</dbReference>
<evidence type="ECO:0000256" key="1">
    <source>
        <dbReference type="SAM" id="MobiDB-lite"/>
    </source>
</evidence>
<organism evidence="2 3">
    <name type="scientific">Eleusine coracana subsp. coracana</name>
    <dbReference type="NCBI Taxonomy" id="191504"/>
    <lineage>
        <taxon>Eukaryota</taxon>
        <taxon>Viridiplantae</taxon>
        <taxon>Streptophyta</taxon>
        <taxon>Embryophyta</taxon>
        <taxon>Tracheophyta</taxon>
        <taxon>Spermatophyta</taxon>
        <taxon>Magnoliopsida</taxon>
        <taxon>Liliopsida</taxon>
        <taxon>Poales</taxon>
        <taxon>Poaceae</taxon>
        <taxon>PACMAD clade</taxon>
        <taxon>Chloridoideae</taxon>
        <taxon>Cynodonteae</taxon>
        <taxon>Eleusininae</taxon>
        <taxon>Eleusine</taxon>
    </lineage>
</organism>
<accession>A0AAV5CHY9</accession>
<dbReference type="PANTHER" id="PTHR35162">
    <property type="entry name" value="OS08G0516600 PROTEIN"/>
    <property type="match status" value="1"/>
</dbReference>
<evidence type="ECO:0000313" key="3">
    <source>
        <dbReference type="Proteomes" id="UP001054889"/>
    </source>
</evidence>